<dbReference type="Pfam" id="PF13692">
    <property type="entry name" value="Glyco_trans_1_4"/>
    <property type="match status" value="1"/>
</dbReference>
<dbReference type="Gene3D" id="3.20.20.80">
    <property type="entry name" value="Glycosidases"/>
    <property type="match status" value="1"/>
</dbReference>
<dbReference type="EMBL" id="BMNA01000006">
    <property type="protein sequence ID" value="GGM08779.1"/>
    <property type="molecule type" value="Genomic_DNA"/>
</dbReference>
<dbReference type="SUPFAM" id="SSF51445">
    <property type="entry name" value="(Trans)glycosidases"/>
    <property type="match status" value="1"/>
</dbReference>
<evidence type="ECO:0000256" key="1">
    <source>
        <dbReference type="SAM" id="MobiDB-lite"/>
    </source>
</evidence>
<dbReference type="Proteomes" id="UP000655208">
    <property type="component" value="Unassembled WGS sequence"/>
</dbReference>
<protein>
    <recommendedName>
        <fullName evidence="4">Glycosyltransferase involved in cell wall biosynthesis</fullName>
    </recommendedName>
</protein>
<evidence type="ECO:0008006" key="4">
    <source>
        <dbReference type="Google" id="ProtNLM"/>
    </source>
</evidence>
<dbReference type="SUPFAM" id="SSF53756">
    <property type="entry name" value="UDP-Glycosyltransferase/glycogen phosphorylase"/>
    <property type="match status" value="1"/>
</dbReference>
<organism evidence="2 3">
    <name type="scientific">Nakamurella endophytica</name>
    <dbReference type="NCBI Taxonomy" id="1748367"/>
    <lineage>
        <taxon>Bacteria</taxon>
        <taxon>Bacillati</taxon>
        <taxon>Actinomycetota</taxon>
        <taxon>Actinomycetes</taxon>
        <taxon>Nakamurellales</taxon>
        <taxon>Nakamurellaceae</taxon>
        <taxon>Nakamurella</taxon>
    </lineage>
</organism>
<dbReference type="Gene3D" id="3.40.50.2000">
    <property type="entry name" value="Glycogen Phosphorylase B"/>
    <property type="match status" value="1"/>
</dbReference>
<reference evidence="2" key="2">
    <citation type="submission" date="2020-09" db="EMBL/GenBank/DDBJ databases">
        <authorList>
            <person name="Sun Q."/>
            <person name="Zhou Y."/>
        </authorList>
    </citation>
    <scope>NUCLEOTIDE SEQUENCE</scope>
    <source>
        <strain evidence="2">CGMCC 4.7308</strain>
    </source>
</reference>
<sequence length="872" mass="94600">MTAAPGALSIDQVFPAGARSIVAGFESTHLPAHGVDVAELTGHTTRWRDDVDAVLAAGVRHFRYPLRWPRIEAETGRFDWAEPDRILGHLRDQGAVVVADLVHHTSYPRWITGGFADPRFGAAFVRYGRAVADRYPWLLAYTVFNEPFATLFLAGHEALWPPYHRGDDGFAGLLTSVLPAVGELSRWYAQALPDAVHVWVDTAEHHRGVRDGHAHAAMANDRRHVVLDLVLGHDLRGDRPYLQTLRRSGGASLLDLEPAPVDVLGLDYYCHSEWFYDERGGHAPPPHPIGFAAVAQYYAERYRRPVLLTETNIRGFPSDRASWLKYVLQEYEDAVARGVDLRGLCWFPQVDSCDWDSLLARPGRRVDPVGVWSIDSAGGRRATSMTRAWALAAAGRPSADLPAYRLQEPCASQLSGYGPAMSGWSFQDPPVDELHPPIPVSNRATPGAELSPREVPAMTPTPATSRLSTAAAEPNALPAARIGSRTSDLVVLSHLRWDWVWQRPQHLVSRMARTRAAAGARTWFVEEPVAGPVGEPTLRHEERDGIVRVRLEVPPGGCPTEHLTFGADGTACYGELLSALVTGTDGAAGAEQPDPDVWLYTPMALETARALAPGRLVFDVMDDLAAFQSAPAGLKLAHRRALTEADLVFTGGRSLDRGVRAQRTRDVHLFPSGVDTGHYAASRALRAPHPRPVAGYVGVVDERLDLDLLAGLARELPDWEIRVVGPVAKIDPADLPAAPNLCYAGPASYSELPAVMAGFDVALMPFALNEATRSISPTKSLEYLAAGLPVVSTPIADVVADLGDVVDVATDAVAFAAACRSAVAGTAAARRRRATAVLAQRGWDRIAETMHQLLEECRTDTRAATDRRGVSA</sequence>
<dbReference type="PANTHER" id="PTHR12526:SF630">
    <property type="entry name" value="GLYCOSYLTRANSFERASE"/>
    <property type="match status" value="1"/>
</dbReference>
<dbReference type="RefSeq" id="WP_188943032.1">
    <property type="nucleotide sequence ID" value="NZ_BMNA01000006.1"/>
</dbReference>
<accession>A0A917T3E7</accession>
<dbReference type="AlphaFoldDB" id="A0A917T3E7"/>
<dbReference type="InterPro" id="IPR017853">
    <property type="entry name" value="GH"/>
</dbReference>
<evidence type="ECO:0000313" key="2">
    <source>
        <dbReference type="EMBL" id="GGM08779.1"/>
    </source>
</evidence>
<feature type="region of interest" description="Disordered" evidence="1">
    <location>
        <begin position="437"/>
        <end position="461"/>
    </location>
</feature>
<evidence type="ECO:0000313" key="3">
    <source>
        <dbReference type="Proteomes" id="UP000655208"/>
    </source>
</evidence>
<dbReference type="PANTHER" id="PTHR12526">
    <property type="entry name" value="GLYCOSYLTRANSFERASE"/>
    <property type="match status" value="1"/>
</dbReference>
<name>A0A917T3E7_9ACTN</name>
<gene>
    <name evidence="2" type="ORF">GCM10011594_30860</name>
</gene>
<comment type="caution">
    <text evidence="2">The sequence shown here is derived from an EMBL/GenBank/DDBJ whole genome shotgun (WGS) entry which is preliminary data.</text>
</comment>
<proteinExistence type="predicted"/>
<keyword evidence="3" id="KW-1185">Reference proteome</keyword>
<reference evidence="2" key="1">
    <citation type="journal article" date="2014" name="Int. J. Syst. Evol. Microbiol.">
        <title>Complete genome sequence of Corynebacterium casei LMG S-19264T (=DSM 44701T), isolated from a smear-ripened cheese.</title>
        <authorList>
            <consortium name="US DOE Joint Genome Institute (JGI-PGF)"/>
            <person name="Walter F."/>
            <person name="Albersmeier A."/>
            <person name="Kalinowski J."/>
            <person name="Ruckert C."/>
        </authorList>
    </citation>
    <scope>NUCLEOTIDE SEQUENCE</scope>
    <source>
        <strain evidence="2">CGMCC 4.7308</strain>
    </source>
</reference>